<evidence type="ECO:0000256" key="4">
    <source>
        <dbReference type="ARBA" id="ARBA00022776"/>
    </source>
</evidence>
<keyword evidence="5 10" id="KW-0995">Kinetochore</keyword>
<accession>A0ABX6F1V2</accession>
<feature type="coiled-coil region" evidence="11">
    <location>
        <begin position="338"/>
        <end position="393"/>
    </location>
</feature>
<comment type="similarity">
    <text evidence="1 10">Belongs to the NDC80/HEC1 family.</text>
</comment>
<reference evidence="15 16" key="1">
    <citation type="submission" date="2016-03" db="EMBL/GenBank/DDBJ databases">
        <title>How can Kluyveromyces marxianus grow so fast - potential evolutionary course in Saccharomyces Complex revealed by comparative genomics.</title>
        <authorList>
            <person name="Mo W."/>
            <person name="Lu W."/>
            <person name="Yang X."/>
            <person name="Qi J."/>
            <person name="Lv H."/>
        </authorList>
    </citation>
    <scope>NUCLEOTIDE SEQUENCE [LARGE SCALE GENOMIC DNA]</scope>
    <source>
        <strain evidence="15 16">FIM1</strain>
    </source>
</reference>
<keyword evidence="2 10" id="KW-0158">Chromosome</keyword>
<dbReference type="EMBL" id="CP015061">
    <property type="protein sequence ID" value="QGN18362.1"/>
    <property type="molecule type" value="Genomic_DNA"/>
</dbReference>
<evidence type="ECO:0000256" key="1">
    <source>
        <dbReference type="ARBA" id="ARBA00007050"/>
    </source>
</evidence>
<gene>
    <name evidence="15" type="primary">NDC80</name>
    <name evidence="15" type="ORF">FIM1_4689</name>
</gene>
<evidence type="ECO:0000259" key="14">
    <source>
        <dbReference type="Pfam" id="PF18077"/>
    </source>
</evidence>
<dbReference type="Pfam" id="PF18077">
    <property type="entry name" value="DUF5595"/>
    <property type="match status" value="1"/>
</dbReference>
<evidence type="ECO:0000256" key="6">
    <source>
        <dbReference type="ARBA" id="ARBA00023054"/>
    </source>
</evidence>
<dbReference type="Pfam" id="PF03801">
    <property type="entry name" value="Ndc80_HEC"/>
    <property type="match status" value="1"/>
</dbReference>
<dbReference type="Proteomes" id="UP000422736">
    <property type="component" value="Chromosome 7"/>
</dbReference>
<dbReference type="InterPro" id="IPR005550">
    <property type="entry name" value="Kinetochore_Ndc80"/>
</dbReference>
<dbReference type="PANTHER" id="PTHR10643">
    <property type="entry name" value="KINETOCHORE PROTEIN NDC80"/>
    <property type="match status" value="1"/>
</dbReference>
<feature type="coiled-coil region" evidence="11">
    <location>
        <begin position="523"/>
        <end position="675"/>
    </location>
</feature>
<dbReference type="InterPro" id="IPR055260">
    <property type="entry name" value="Ndc80_CH"/>
</dbReference>
<evidence type="ECO:0000256" key="3">
    <source>
        <dbReference type="ARBA" id="ARBA00022618"/>
    </source>
</evidence>
<evidence type="ECO:0000313" key="15">
    <source>
        <dbReference type="EMBL" id="QGN18362.1"/>
    </source>
</evidence>
<proteinExistence type="inferred from homology"/>
<evidence type="ECO:0000256" key="12">
    <source>
        <dbReference type="SAM" id="MobiDB-lite"/>
    </source>
</evidence>
<keyword evidence="6 11" id="KW-0175">Coiled coil</keyword>
<organism evidence="15 16">
    <name type="scientific">Kluyveromyces marxianus</name>
    <name type="common">Yeast</name>
    <name type="synonym">Candida kefyr</name>
    <dbReference type="NCBI Taxonomy" id="4911"/>
    <lineage>
        <taxon>Eukaryota</taxon>
        <taxon>Fungi</taxon>
        <taxon>Dikarya</taxon>
        <taxon>Ascomycota</taxon>
        <taxon>Saccharomycotina</taxon>
        <taxon>Saccharomycetes</taxon>
        <taxon>Saccharomycetales</taxon>
        <taxon>Saccharomycetaceae</taxon>
        <taxon>Kluyveromyces</taxon>
    </lineage>
</organism>
<feature type="domain" description="Kinetochore protein Ndc80 CH" evidence="13">
    <location>
        <begin position="95"/>
        <end position="229"/>
    </location>
</feature>
<dbReference type="Gene3D" id="1.10.418.30">
    <property type="entry name" value="Ncd80 complex, Ncd80 subunit"/>
    <property type="match status" value="1"/>
</dbReference>
<evidence type="ECO:0000256" key="9">
    <source>
        <dbReference type="ARBA" id="ARBA00023328"/>
    </source>
</evidence>
<sequence length="676" mass="78506">MEEIRTSGAMGTEDVLNSVNPYRYTSQIPNDKGNNNINAKINGNNTLTNMINRSIAKNMNQNGGNNGMRNSMRLSLRNSLPRSSIGPQLSQPTPQLNSTQNSTYHNTSRDPRPLRDKNFQNLLQHEIFSYLSDQKFDVETNHPISLKSLRQPTQKDFIYMFKWLYLRLDPGYVFTKSLEHEVYSILRTIHYPYLATINKSQISAVGGSNWPKFIGMLHWLVVINKKLDECLEHLDMSINNQVTQDITVLNQPLKTVEQQEKKQEKYELMVERLFIDYITESYKSFLRLEDDYEPYLHDLELTFQRFVHIIETDIAQLTSTNEQLSVECETIVAKNYDLKTIKEKNVALEHEYKRLSHSVQNTESKSKEWPEKLKELEAEIEKKKKDIRHVSTQIDDLNAILKKKNVSGEEIENKNRESDTISKNLDTVSSRLDQFTGLVRQQRLETESVYKNLQDTLKQYKSATEGLIIARKNVGDKIPESSIQLTLPSDLMSEEKIGLTVEELIGEGKSFTESAKKNLHKIAADIQERITSIQSENSKLQESLEDLRNEITVKNEELELLEQELSSVKTEHEEFRQESQSQLLSQNITIEKLERKIQNARVESQQKISKIERDAEQTKLELEELKIQQSRQRLELHNKIIDLIEYVSNFKIKTQSSLESLQNATTRELERLKNEP</sequence>
<dbReference type="InterPro" id="IPR040967">
    <property type="entry name" value="DUF5595"/>
</dbReference>
<keyword evidence="8 10" id="KW-0131">Cell cycle</keyword>
<name>A0ABX6F1V2_KLUMA</name>
<comment type="function">
    <text evidence="10">Acts as a component of the essential kinetochore-associated NDC80 complex, which is required for chromosome segregation and spindle checkpoint activity.</text>
</comment>
<evidence type="ECO:0000256" key="10">
    <source>
        <dbReference type="RuleBase" id="RU368072"/>
    </source>
</evidence>
<feature type="region of interest" description="Disordered" evidence="12">
    <location>
        <begin position="79"/>
        <end position="115"/>
    </location>
</feature>
<dbReference type="PANTHER" id="PTHR10643:SF2">
    <property type="entry name" value="KINETOCHORE PROTEIN NDC80 HOMOLOG"/>
    <property type="match status" value="1"/>
</dbReference>
<evidence type="ECO:0000256" key="11">
    <source>
        <dbReference type="SAM" id="Coils"/>
    </source>
</evidence>
<keyword evidence="3 10" id="KW-0132">Cell division</keyword>
<feature type="domain" description="DUF5595" evidence="14">
    <location>
        <begin position="263"/>
        <end position="331"/>
    </location>
</feature>
<keyword evidence="7 10" id="KW-0539">Nucleus</keyword>
<evidence type="ECO:0000313" key="16">
    <source>
        <dbReference type="Proteomes" id="UP000422736"/>
    </source>
</evidence>
<comment type="subunit">
    <text evidence="10">Component of the NDC80 complex.</text>
</comment>
<dbReference type="InterPro" id="IPR038273">
    <property type="entry name" value="Ndc80_sf"/>
</dbReference>
<reference evidence="15 16" key="2">
    <citation type="submission" date="2019-11" db="EMBL/GenBank/DDBJ databases">
        <authorList>
            <person name="Lu H."/>
        </authorList>
    </citation>
    <scope>NUCLEOTIDE SEQUENCE [LARGE SCALE GENOMIC DNA]</scope>
    <source>
        <strain evidence="15 16">FIM1</strain>
    </source>
</reference>
<evidence type="ECO:0000256" key="2">
    <source>
        <dbReference type="ARBA" id="ARBA00022454"/>
    </source>
</evidence>
<comment type="subcellular location">
    <subcellularLocation>
        <location evidence="10">Chromosome</location>
        <location evidence="10">Centromere</location>
        <location evidence="10">Kinetochore</location>
    </subcellularLocation>
    <subcellularLocation>
        <location evidence="10">Nucleus</location>
    </subcellularLocation>
</comment>
<evidence type="ECO:0000259" key="13">
    <source>
        <dbReference type="Pfam" id="PF03801"/>
    </source>
</evidence>
<keyword evidence="4 10" id="KW-0498">Mitosis</keyword>
<evidence type="ECO:0000256" key="7">
    <source>
        <dbReference type="ARBA" id="ARBA00023242"/>
    </source>
</evidence>
<keyword evidence="16" id="KW-1185">Reference proteome</keyword>
<evidence type="ECO:0000256" key="8">
    <source>
        <dbReference type="ARBA" id="ARBA00023306"/>
    </source>
</evidence>
<keyword evidence="9 10" id="KW-0137">Centromere</keyword>
<dbReference type="Gene3D" id="1.10.287.1490">
    <property type="match status" value="1"/>
</dbReference>
<protein>
    <recommendedName>
        <fullName evidence="10">Kinetochore protein NDC80</fullName>
    </recommendedName>
</protein>
<evidence type="ECO:0000256" key="5">
    <source>
        <dbReference type="ARBA" id="ARBA00022838"/>
    </source>
</evidence>
<feature type="compositionally biased region" description="Polar residues" evidence="12">
    <location>
        <begin position="85"/>
        <end position="106"/>
    </location>
</feature>